<dbReference type="Proteomes" id="UP000005835">
    <property type="component" value="Unassembled WGS sequence"/>
</dbReference>
<dbReference type="PATRIC" id="fig|742823.3.peg.1239"/>
<name>K1JLP5_9BURK</name>
<organism evidence="1 2">
    <name type="scientific">Sutterella wadsworthensis 2_1_59BFAA</name>
    <dbReference type="NCBI Taxonomy" id="742823"/>
    <lineage>
        <taxon>Bacteria</taxon>
        <taxon>Pseudomonadati</taxon>
        <taxon>Pseudomonadota</taxon>
        <taxon>Betaproteobacteria</taxon>
        <taxon>Burkholderiales</taxon>
        <taxon>Sutterellaceae</taxon>
        <taxon>Sutterella</taxon>
    </lineage>
</organism>
<evidence type="ECO:0000313" key="1">
    <source>
        <dbReference type="EMBL" id="EKB31141.1"/>
    </source>
</evidence>
<dbReference type="AlphaFoldDB" id="K1JLP5"/>
<evidence type="ECO:0000313" key="2">
    <source>
        <dbReference type="Proteomes" id="UP000005835"/>
    </source>
</evidence>
<comment type="caution">
    <text evidence="1">The sequence shown here is derived from an EMBL/GenBank/DDBJ whole genome shotgun (WGS) entry which is preliminary data.</text>
</comment>
<gene>
    <name evidence="1" type="ORF">HMPREF9465_01246</name>
</gene>
<reference evidence="1 2" key="1">
    <citation type="submission" date="2012-05" db="EMBL/GenBank/DDBJ databases">
        <title>The Genome Sequence of Sutterella wadsworthensis 2_1_59BFAA.</title>
        <authorList>
            <consortium name="The Broad Institute Genome Sequencing Platform"/>
            <person name="Earl A."/>
            <person name="Ward D."/>
            <person name="Feldgarden M."/>
            <person name="Gevers D."/>
            <person name="Daigneault M."/>
            <person name="Strauss J."/>
            <person name="Allen-Vercoe E."/>
            <person name="Walker B."/>
            <person name="Young S.K."/>
            <person name="Zeng Q."/>
            <person name="Gargeya S."/>
            <person name="Fitzgerald M."/>
            <person name="Haas B."/>
            <person name="Abouelleil A."/>
            <person name="Alvarado L."/>
            <person name="Arachchi H.M."/>
            <person name="Berlin A.M."/>
            <person name="Chapman S.B."/>
            <person name="Goldberg J."/>
            <person name="Griggs A."/>
            <person name="Gujja S."/>
            <person name="Hansen M."/>
            <person name="Howarth C."/>
            <person name="Imamovic A."/>
            <person name="Larimer J."/>
            <person name="McCowen C."/>
            <person name="Montmayeur A."/>
            <person name="Murphy C."/>
            <person name="Neiman D."/>
            <person name="Pearson M."/>
            <person name="Priest M."/>
            <person name="Roberts A."/>
            <person name="Saif S."/>
            <person name="Shea T."/>
            <person name="Sisk P."/>
            <person name="Sykes S."/>
            <person name="Wortman J."/>
            <person name="Nusbaum C."/>
            <person name="Birren B."/>
        </authorList>
    </citation>
    <scope>NUCLEOTIDE SEQUENCE [LARGE SCALE GENOMIC DNA]</scope>
    <source>
        <strain evidence="1 2">2_1_59BFAA</strain>
    </source>
</reference>
<dbReference type="STRING" id="742823.HMPREF9465_01246"/>
<accession>K1JLP5</accession>
<keyword evidence="2" id="KW-1185">Reference proteome</keyword>
<dbReference type="EMBL" id="ADMG01000031">
    <property type="protein sequence ID" value="EKB31141.1"/>
    <property type="molecule type" value="Genomic_DNA"/>
</dbReference>
<proteinExistence type="predicted"/>
<dbReference type="RefSeq" id="WP_005435190.1">
    <property type="nucleotide sequence ID" value="NZ_JH815516.1"/>
</dbReference>
<dbReference type="HOGENOM" id="CLU_2902608_0_0_4"/>
<protein>
    <submittedName>
        <fullName evidence="1">Uncharacterized protein</fullName>
    </submittedName>
</protein>
<sequence length="62" mass="7380">MDLKDMRKMQGERTEEELLEKIDKILDDARDGHYSLTSQNLEDLCEAWECIKHIRTVLAMDR</sequence>